<reference evidence="1 2" key="1">
    <citation type="submission" date="2022-10" db="EMBL/GenBank/DDBJ databases">
        <title>Identification of biosynthetic pathway for the production of the potent trypsin inhibitor radiosumin.</title>
        <authorList>
            <person name="Fewer D.P."/>
            <person name="Delbaje E."/>
            <person name="Ouyang X."/>
            <person name="Agostino P.D."/>
            <person name="Wahlsten M."/>
            <person name="Jokela J."/>
            <person name="Permi P."/>
            <person name="Haapaniemi E."/>
            <person name="Koistinen H."/>
        </authorList>
    </citation>
    <scope>NUCLEOTIDE SEQUENCE [LARGE SCALE GENOMIC DNA]</scope>
    <source>
        <strain evidence="1 2">NIES-515</strain>
    </source>
</reference>
<name>A0ABT3B9C6_9CYAN</name>
<organism evidence="1 2">
    <name type="scientific">Plectonema radiosum NIES-515</name>
    <dbReference type="NCBI Taxonomy" id="2986073"/>
    <lineage>
        <taxon>Bacteria</taxon>
        <taxon>Bacillati</taxon>
        <taxon>Cyanobacteriota</taxon>
        <taxon>Cyanophyceae</taxon>
        <taxon>Oscillatoriophycideae</taxon>
        <taxon>Oscillatoriales</taxon>
        <taxon>Microcoleaceae</taxon>
        <taxon>Plectonema</taxon>
    </lineage>
</organism>
<keyword evidence="2" id="KW-1185">Reference proteome</keyword>
<evidence type="ECO:0000313" key="2">
    <source>
        <dbReference type="Proteomes" id="UP001526143"/>
    </source>
</evidence>
<dbReference type="Proteomes" id="UP001526143">
    <property type="component" value="Unassembled WGS sequence"/>
</dbReference>
<gene>
    <name evidence="1" type="ORF">OGM63_29385</name>
</gene>
<dbReference type="EMBL" id="JAOWRF010000417">
    <property type="protein sequence ID" value="MCV3217575.1"/>
    <property type="molecule type" value="Genomic_DNA"/>
</dbReference>
<evidence type="ECO:0000313" key="1">
    <source>
        <dbReference type="EMBL" id="MCV3217575.1"/>
    </source>
</evidence>
<sequence length="125" mass="14149">MNELFKTSDFSSKNDATRDFQLENLSSKKILGKGTDLAWDEPTKVSSKKIWKIGDRCEVISPKKYSGEKGHVCGFHADDISEFWVKLDNYDLQIRVTVSPQSSELLTTTSQDSPQLKTLLPLLPR</sequence>
<proteinExistence type="predicted"/>
<dbReference type="RefSeq" id="WP_263749300.1">
    <property type="nucleotide sequence ID" value="NZ_JAOWRF010000417.1"/>
</dbReference>
<comment type="caution">
    <text evidence="1">The sequence shown here is derived from an EMBL/GenBank/DDBJ whole genome shotgun (WGS) entry which is preliminary data.</text>
</comment>
<accession>A0ABT3B9C6</accession>
<protein>
    <submittedName>
        <fullName evidence="1">Uncharacterized protein</fullName>
    </submittedName>
</protein>